<dbReference type="GO" id="GO:0006952">
    <property type="term" value="P:defense response"/>
    <property type="evidence" value="ECO:0007669"/>
    <property type="project" value="InterPro"/>
</dbReference>
<feature type="transmembrane region" description="Helical" evidence="2">
    <location>
        <begin position="520"/>
        <end position="539"/>
    </location>
</feature>
<feature type="region of interest" description="Disordered" evidence="1">
    <location>
        <begin position="201"/>
        <end position="226"/>
    </location>
</feature>
<organism evidence="3 4">
    <name type="scientific">Erythroxylum novogranatense</name>
    <dbReference type="NCBI Taxonomy" id="1862640"/>
    <lineage>
        <taxon>Eukaryota</taxon>
        <taxon>Viridiplantae</taxon>
        <taxon>Streptophyta</taxon>
        <taxon>Embryophyta</taxon>
        <taxon>Tracheophyta</taxon>
        <taxon>Spermatophyta</taxon>
        <taxon>Magnoliopsida</taxon>
        <taxon>eudicotyledons</taxon>
        <taxon>Gunneridae</taxon>
        <taxon>Pentapetalae</taxon>
        <taxon>rosids</taxon>
        <taxon>fabids</taxon>
        <taxon>Malpighiales</taxon>
        <taxon>Erythroxylaceae</taxon>
        <taxon>Erythroxylum</taxon>
    </lineage>
</organism>
<keyword evidence="4" id="KW-1185">Reference proteome</keyword>
<feature type="transmembrane region" description="Helical" evidence="2">
    <location>
        <begin position="411"/>
        <end position="430"/>
    </location>
</feature>
<dbReference type="GO" id="GO:0010150">
    <property type="term" value="P:leaf senescence"/>
    <property type="evidence" value="ECO:0007669"/>
    <property type="project" value="InterPro"/>
</dbReference>
<feature type="transmembrane region" description="Helical" evidence="2">
    <location>
        <begin position="346"/>
        <end position="367"/>
    </location>
</feature>
<evidence type="ECO:0000313" key="4">
    <source>
        <dbReference type="Proteomes" id="UP001159364"/>
    </source>
</evidence>
<dbReference type="AlphaFoldDB" id="A0AAV8TRN0"/>
<accession>A0AAV8TRN0</accession>
<keyword evidence="2" id="KW-1133">Transmembrane helix</keyword>
<evidence type="ECO:0000313" key="3">
    <source>
        <dbReference type="EMBL" id="KAJ8769596.1"/>
    </source>
</evidence>
<dbReference type="EMBL" id="JAIWQS010000003">
    <property type="protein sequence ID" value="KAJ8769596.1"/>
    <property type="molecule type" value="Genomic_DNA"/>
</dbReference>
<evidence type="ECO:0008006" key="5">
    <source>
        <dbReference type="Google" id="ProtNLM"/>
    </source>
</evidence>
<feature type="transmembrane region" description="Helical" evidence="2">
    <location>
        <begin position="473"/>
        <end position="499"/>
    </location>
</feature>
<feature type="region of interest" description="Disordered" evidence="1">
    <location>
        <begin position="1"/>
        <end position="29"/>
    </location>
</feature>
<evidence type="ECO:0000256" key="2">
    <source>
        <dbReference type="SAM" id="Phobius"/>
    </source>
</evidence>
<comment type="caution">
    <text evidence="3">The sequence shown here is derived from an EMBL/GenBank/DDBJ whole genome shotgun (WGS) entry which is preliminary data.</text>
</comment>
<dbReference type="InterPro" id="IPR044708">
    <property type="entry name" value="CPR5"/>
</dbReference>
<dbReference type="PANTHER" id="PTHR35322">
    <property type="entry name" value="PROTEIN CPR-5"/>
    <property type="match status" value="1"/>
</dbReference>
<keyword evidence="2" id="KW-0472">Membrane</keyword>
<sequence>MNINGDLDATANGGSNPTVHNRPSEPKVIIRKKKKKILKDAAAAASASTASSSSSSCAFSSTSRSKGGGGFKLRNLRLVFAPTRRRTGNAIRDGYMDAVALPLGMSFAAVIAQVLERKDGVYENMSVDHLSRICTSAVKESLANVFVDDFDFFARNFKKSFGSTLRTLRLINEWGANKRESGLNQLNVGNSAPNANKRVDYASSSDGEGCSSRAGLSNIPNEDKRHLPEEEEESICTNSLNQEVALHRQAMVAHASSSICGLSSQLTTMDKYVMEQARSNDLKAWENCIAMENLRLKKEELALHYDSNDIGRSKLAVDISKASFKVEKFKNQLEDSKHDELLKKCIDFLAAGLIIMLFAFSYATYVYSYKRITEATISCNSIHEELNSWWIPRQVSTFNSWWNTLWCQAQVWSRIISSILMILTIVYFLSMRTATSQRIMPVTLILLLLAVICGYTGKLCVDMLGGNGFKWLIYWEAFCLIHFLSIAKTSVLFHILYGPVSVSEGTIKQDARCPYWFRRILFDSTMLLLLPVCCGLLPFTDLGEWKMLLQIFFTGESS</sequence>
<dbReference type="Proteomes" id="UP001159364">
    <property type="component" value="Linkage Group LG03"/>
</dbReference>
<proteinExistence type="predicted"/>
<dbReference type="PANTHER" id="PTHR35322:SF2">
    <property type="entry name" value="PROTEIN CPR-5"/>
    <property type="match status" value="1"/>
</dbReference>
<reference evidence="3 4" key="1">
    <citation type="submission" date="2021-09" db="EMBL/GenBank/DDBJ databases">
        <title>Genomic insights and catalytic innovation underlie evolution of tropane alkaloids biosynthesis.</title>
        <authorList>
            <person name="Wang Y.-J."/>
            <person name="Tian T."/>
            <person name="Huang J.-P."/>
            <person name="Huang S.-X."/>
        </authorList>
    </citation>
    <scope>NUCLEOTIDE SEQUENCE [LARGE SCALE GENOMIC DNA]</scope>
    <source>
        <strain evidence="3">KIB-2018</strain>
        <tissue evidence="3">Leaf</tissue>
    </source>
</reference>
<name>A0AAV8TRN0_9ROSI</name>
<evidence type="ECO:0000256" key="1">
    <source>
        <dbReference type="SAM" id="MobiDB-lite"/>
    </source>
</evidence>
<keyword evidence="2" id="KW-0812">Transmembrane</keyword>
<feature type="transmembrane region" description="Helical" evidence="2">
    <location>
        <begin position="442"/>
        <end position="461"/>
    </location>
</feature>
<gene>
    <name evidence="3" type="ORF">K2173_005199</name>
</gene>
<feature type="compositionally biased region" description="Polar residues" evidence="1">
    <location>
        <begin position="12"/>
        <end position="21"/>
    </location>
</feature>
<dbReference type="GO" id="GO:0010090">
    <property type="term" value="P:trichome morphogenesis"/>
    <property type="evidence" value="ECO:0007669"/>
    <property type="project" value="InterPro"/>
</dbReference>
<protein>
    <recommendedName>
        <fullName evidence="5">Protein CPR-5</fullName>
    </recommendedName>
</protein>